<dbReference type="AlphaFoldDB" id="A0AAP5ICS9"/>
<dbReference type="EMBL" id="JAALHA020000023">
    <property type="protein sequence ID" value="MDR9899212.1"/>
    <property type="molecule type" value="Genomic_DNA"/>
</dbReference>
<proteinExistence type="predicted"/>
<evidence type="ECO:0000259" key="1">
    <source>
        <dbReference type="Pfam" id="PF13767"/>
    </source>
</evidence>
<dbReference type="RefSeq" id="WP_208340737.1">
    <property type="nucleotide sequence ID" value="NZ_CAWQFN010000736.1"/>
</dbReference>
<dbReference type="InterPro" id="IPR025433">
    <property type="entry name" value="DUF4168"/>
</dbReference>
<evidence type="ECO:0000313" key="3">
    <source>
        <dbReference type="Proteomes" id="UP000667802"/>
    </source>
</evidence>
<protein>
    <submittedName>
        <fullName evidence="2">DUF4168 domain-containing protein</fullName>
    </submittedName>
</protein>
<dbReference type="Pfam" id="PF13767">
    <property type="entry name" value="DUF4168"/>
    <property type="match status" value="1"/>
</dbReference>
<name>A0AAP5ICS9_9CYAN</name>
<keyword evidence="3" id="KW-1185">Reference proteome</keyword>
<sequence>MVFQTILLGAFSTTIVLYSSLIAILKVEAQSPSPVDNTDLISYSKALLRMEPERQQAFEEIKKIIGNGDVPKIVCNDSNSLSGLPGKAKDVAISYCNRSQKIVEENGLTIDRFNKITVEVQNNSDLKKQIYNNLLRLQKSPSAQY</sequence>
<gene>
    <name evidence="2" type="ORF">G7B40_032315</name>
</gene>
<organism evidence="2 3">
    <name type="scientific">Aetokthonos hydrillicola Thurmond2011</name>
    <dbReference type="NCBI Taxonomy" id="2712845"/>
    <lineage>
        <taxon>Bacteria</taxon>
        <taxon>Bacillati</taxon>
        <taxon>Cyanobacteriota</taxon>
        <taxon>Cyanophyceae</taxon>
        <taxon>Nostocales</taxon>
        <taxon>Hapalosiphonaceae</taxon>
        <taxon>Aetokthonos</taxon>
    </lineage>
</organism>
<accession>A0AAP5ICS9</accession>
<feature type="domain" description="DUF4168" evidence="1">
    <location>
        <begin position="37"/>
        <end position="130"/>
    </location>
</feature>
<comment type="caution">
    <text evidence="2">The sequence shown here is derived from an EMBL/GenBank/DDBJ whole genome shotgun (WGS) entry which is preliminary data.</text>
</comment>
<dbReference type="Proteomes" id="UP000667802">
    <property type="component" value="Unassembled WGS sequence"/>
</dbReference>
<evidence type="ECO:0000313" key="2">
    <source>
        <dbReference type="EMBL" id="MDR9899212.1"/>
    </source>
</evidence>
<reference evidence="3" key="1">
    <citation type="journal article" date="2021" name="Science">
        <title>Hunting the eagle killer: A cyanobacterial neurotoxin causes vacuolar myelinopathy.</title>
        <authorList>
            <person name="Breinlinger S."/>
            <person name="Phillips T.J."/>
            <person name="Haram B.N."/>
            <person name="Mares J."/>
            <person name="Martinez Yerena J.A."/>
            <person name="Hrouzek P."/>
            <person name="Sobotka R."/>
            <person name="Henderson W.M."/>
            <person name="Schmieder P."/>
            <person name="Williams S.M."/>
            <person name="Lauderdale J.D."/>
            <person name="Wilde H.D."/>
            <person name="Gerrin W."/>
            <person name="Kust A."/>
            <person name="Washington J.W."/>
            <person name="Wagner C."/>
            <person name="Geier B."/>
            <person name="Liebeke M."/>
            <person name="Enke H."/>
            <person name="Niedermeyer T.H.J."/>
            <person name="Wilde S.B."/>
        </authorList>
    </citation>
    <scope>NUCLEOTIDE SEQUENCE [LARGE SCALE GENOMIC DNA]</scope>
    <source>
        <strain evidence="3">Thurmond2011</strain>
    </source>
</reference>